<reference evidence="3" key="1">
    <citation type="submission" date="2017-09" db="EMBL/GenBank/DDBJ databases">
        <authorList>
            <person name="Varghese N."/>
            <person name="Submissions S."/>
        </authorList>
    </citation>
    <scope>NUCLEOTIDE SEQUENCE [LARGE SCALE GENOMIC DNA]</scope>
    <source>
        <strain evidence="3">C7</strain>
    </source>
</reference>
<proteinExistence type="predicted"/>
<feature type="region of interest" description="Disordered" evidence="1">
    <location>
        <begin position="1"/>
        <end position="22"/>
    </location>
</feature>
<organism evidence="2 3">
    <name type="scientific">Pontivivens marinum</name>
    <dbReference type="NCBI Taxonomy" id="1690039"/>
    <lineage>
        <taxon>Bacteria</taxon>
        <taxon>Pseudomonadati</taxon>
        <taxon>Pseudomonadota</taxon>
        <taxon>Alphaproteobacteria</taxon>
        <taxon>Rhodobacterales</taxon>
        <taxon>Paracoccaceae</taxon>
        <taxon>Pontivivens</taxon>
    </lineage>
</organism>
<evidence type="ECO:0000313" key="2">
    <source>
        <dbReference type="EMBL" id="SOH93352.1"/>
    </source>
</evidence>
<dbReference type="EMBL" id="OCTN01000002">
    <property type="protein sequence ID" value="SOH93352.1"/>
    <property type="molecule type" value="Genomic_DNA"/>
</dbReference>
<name>A0A2C9CQ18_9RHOB</name>
<dbReference type="AlphaFoldDB" id="A0A2C9CQ18"/>
<evidence type="ECO:0000313" key="3">
    <source>
        <dbReference type="Proteomes" id="UP000220034"/>
    </source>
</evidence>
<keyword evidence="3" id="KW-1185">Reference proteome</keyword>
<sequence length="102" mass="11176">MSFRNLRNRKISGSGGKGGGEGAERAAFARMLWSAFPEARSEHELCELAAMVLTDDARPVNPRTVRNWLQCENAPHFRYVVRVMALAGAEAVFALIDPEAAS</sequence>
<dbReference type="Proteomes" id="UP000220034">
    <property type="component" value="Unassembled WGS sequence"/>
</dbReference>
<accession>A0A2C9CQ18</accession>
<gene>
    <name evidence="2" type="ORF">SAMN06273572_10228</name>
</gene>
<dbReference type="RefSeq" id="WP_097928940.1">
    <property type="nucleotide sequence ID" value="NZ_OCTN01000002.1"/>
</dbReference>
<feature type="compositionally biased region" description="Basic residues" evidence="1">
    <location>
        <begin position="1"/>
        <end position="10"/>
    </location>
</feature>
<dbReference type="OrthoDB" id="7727719at2"/>
<protein>
    <submittedName>
        <fullName evidence="2">Uncharacterized protein</fullName>
    </submittedName>
</protein>
<evidence type="ECO:0000256" key="1">
    <source>
        <dbReference type="SAM" id="MobiDB-lite"/>
    </source>
</evidence>